<feature type="region of interest" description="Disordered" evidence="1">
    <location>
        <begin position="107"/>
        <end position="128"/>
    </location>
</feature>
<evidence type="ECO:0000256" key="1">
    <source>
        <dbReference type="SAM" id="MobiDB-lite"/>
    </source>
</evidence>
<dbReference type="AlphaFoldDB" id="A0A9X0AXH2"/>
<evidence type="ECO:0000313" key="3">
    <source>
        <dbReference type="Proteomes" id="UP001152300"/>
    </source>
</evidence>
<dbReference type="EMBL" id="JAPEIS010000001">
    <property type="protein sequence ID" value="KAJ8070752.1"/>
    <property type="molecule type" value="Genomic_DNA"/>
</dbReference>
<dbReference type="Proteomes" id="UP001152300">
    <property type="component" value="Unassembled WGS sequence"/>
</dbReference>
<keyword evidence="3" id="KW-1185">Reference proteome</keyword>
<dbReference type="Gene3D" id="1.20.120.1020">
    <property type="entry name" value="Prion-inhibition and propagation, HeLo domain"/>
    <property type="match status" value="1"/>
</dbReference>
<dbReference type="OrthoDB" id="20872at2759"/>
<reference evidence="2" key="1">
    <citation type="submission" date="2022-11" db="EMBL/GenBank/DDBJ databases">
        <title>Genome Resource of Sclerotinia nivalis Strain SnTB1, a Plant Pathogen Isolated from American Ginseng.</title>
        <authorList>
            <person name="Fan S."/>
        </authorList>
    </citation>
    <scope>NUCLEOTIDE SEQUENCE</scope>
    <source>
        <strain evidence="2">SnTB1</strain>
    </source>
</reference>
<dbReference type="InterPro" id="IPR038305">
    <property type="entry name" value="HeLo_sf"/>
</dbReference>
<proteinExistence type="predicted"/>
<gene>
    <name evidence="2" type="ORF">OCU04_001120</name>
</gene>
<sequence length="151" mass="17394">MIDKNETELGVWDPSKDLEKQFRAFHAPKAKFESIIEDVAGLFFRVVRLFLAAKDREVILCKEKIKSIKDENDLELLRDTAAEQDKILDRALVEEFQTRDHAIPDFDLSGKTKLNGGDTNASDMESERLSYKNFTATDDVVSRQRQSLRQE</sequence>
<comment type="caution">
    <text evidence="2">The sequence shown here is derived from an EMBL/GenBank/DDBJ whole genome shotgun (WGS) entry which is preliminary data.</text>
</comment>
<organism evidence="2 3">
    <name type="scientific">Sclerotinia nivalis</name>
    <dbReference type="NCBI Taxonomy" id="352851"/>
    <lineage>
        <taxon>Eukaryota</taxon>
        <taxon>Fungi</taxon>
        <taxon>Dikarya</taxon>
        <taxon>Ascomycota</taxon>
        <taxon>Pezizomycotina</taxon>
        <taxon>Leotiomycetes</taxon>
        <taxon>Helotiales</taxon>
        <taxon>Sclerotiniaceae</taxon>
        <taxon>Sclerotinia</taxon>
    </lineage>
</organism>
<evidence type="ECO:0000313" key="2">
    <source>
        <dbReference type="EMBL" id="KAJ8070752.1"/>
    </source>
</evidence>
<protein>
    <submittedName>
        <fullName evidence="2">Uncharacterized protein</fullName>
    </submittedName>
</protein>
<name>A0A9X0AXH2_9HELO</name>
<accession>A0A9X0AXH2</accession>